<evidence type="ECO:0000256" key="2">
    <source>
        <dbReference type="ARBA" id="ARBA00022723"/>
    </source>
</evidence>
<keyword evidence="4" id="KW-0408">Iron</keyword>
<comment type="caution">
    <text evidence="7">The sequence shown here is derived from an EMBL/GenBank/DDBJ whole genome shotgun (WGS) entry which is preliminary data.</text>
</comment>
<keyword evidence="5" id="KW-0411">Iron-sulfur</keyword>
<feature type="non-terminal residue" evidence="7">
    <location>
        <position position="1"/>
    </location>
</feature>
<proteinExistence type="predicted"/>
<dbReference type="Pfam" id="PF02754">
    <property type="entry name" value="CCG"/>
    <property type="match status" value="1"/>
</dbReference>
<evidence type="ECO:0000259" key="6">
    <source>
        <dbReference type="Pfam" id="PF02754"/>
    </source>
</evidence>
<evidence type="ECO:0000313" key="7">
    <source>
        <dbReference type="EMBL" id="GAH07642.1"/>
    </source>
</evidence>
<evidence type="ECO:0000256" key="4">
    <source>
        <dbReference type="ARBA" id="ARBA00023004"/>
    </source>
</evidence>
<dbReference type="GO" id="GO:0016491">
    <property type="term" value="F:oxidoreductase activity"/>
    <property type="evidence" value="ECO:0007669"/>
    <property type="project" value="UniProtKB-KW"/>
</dbReference>
<gene>
    <name evidence="7" type="ORF">S01H4_57496</name>
</gene>
<dbReference type="PANTHER" id="PTHR43255">
    <property type="entry name" value="IRON-SULFUR-BINDING OXIDOREDUCTASE FADF-RELATED-RELATED"/>
    <property type="match status" value="1"/>
</dbReference>
<accession>X1CIY9</accession>
<dbReference type="PANTHER" id="PTHR43255:SF1">
    <property type="entry name" value="IRON-SULFUR-BINDING OXIDOREDUCTASE FADF-RELATED"/>
    <property type="match status" value="1"/>
</dbReference>
<name>X1CIY9_9ZZZZ</name>
<evidence type="ECO:0000256" key="5">
    <source>
        <dbReference type="ARBA" id="ARBA00023014"/>
    </source>
</evidence>
<dbReference type="AlphaFoldDB" id="X1CIY9"/>
<dbReference type="InterPro" id="IPR051460">
    <property type="entry name" value="HdrC_iron-sulfur_subunit"/>
</dbReference>
<organism evidence="7">
    <name type="scientific">marine sediment metagenome</name>
    <dbReference type="NCBI Taxonomy" id="412755"/>
    <lineage>
        <taxon>unclassified sequences</taxon>
        <taxon>metagenomes</taxon>
        <taxon>ecological metagenomes</taxon>
    </lineage>
</organism>
<dbReference type="InterPro" id="IPR004017">
    <property type="entry name" value="Cys_rich_dom"/>
</dbReference>
<feature type="domain" description="Cysteine-rich" evidence="6">
    <location>
        <begin position="35"/>
        <end position="125"/>
    </location>
</feature>
<keyword evidence="1" id="KW-0004">4Fe-4S</keyword>
<keyword evidence="3" id="KW-0560">Oxidoreductase</keyword>
<dbReference type="EMBL" id="BART01033463">
    <property type="protein sequence ID" value="GAH07642.1"/>
    <property type="molecule type" value="Genomic_DNA"/>
</dbReference>
<dbReference type="GO" id="GO:0005886">
    <property type="term" value="C:plasma membrane"/>
    <property type="evidence" value="ECO:0007669"/>
    <property type="project" value="TreeGrafter"/>
</dbReference>
<protein>
    <recommendedName>
        <fullName evidence="6">Cysteine-rich domain-containing protein</fullName>
    </recommendedName>
</protein>
<sequence>YPSLGGNFEVWHYTQILANLMKDKKIPISEYKVKVTYHDPCYLGRHNGVYEPPREVLKSIPGVELIEMSRNRENAFCCGGGGGNFFTDILGVGEESPGRIRIREALDTGAEILAVACPMCSKMLDDAVKAEGLEEKIKVQDVAEIVIAAR</sequence>
<dbReference type="GO" id="GO:0051539">
    <property type="term" value="F:4 iron, 4 sulfur cluster binding"/>
    <property type="evidence" value="ECO:0007669"/>
    <property type="project" value="UniProtKB-KW"/>
</dbReference>
<evidence type="ECO:0000256" key="3">
    <source>
        <dbReference type="ARBA" id="ARBA00023002"/>
    </source>
</evidence>
<dbReference type="GO" id="GO:0046872">
    <property type="term" value="F:metal ion binding"/>
    <property type="evidence" value="ECO:0007669"/>
    <property type="project" value="UniProtKB-KW"/>
</dbReference>
<reference evidence="7" key="1">
    <citation type="journal article" date="2014" name="Front. Microbiol.">
        <title>High frequency of phylogenetically diverse reductive dehalogenase-homologous genes in deep subseafloor sedimentary metagenomes.</title>
        <authorList>
            <person name="Kawai M."/>
            <person name="Futagami T."/>
            <person name="Toyoda A."/>
            <person name="Takaki Y."/>
            <person name="Nishi S."/>
            <person name="Hori S."/>
            <person name="Arai W."/>
            <person name="Tsubouchi T."/>
            <person name="Morono Y."/>
            <person name="Uchiyama I."/>
            <person name="Ito T."/>
            <person name="Fujiyama A."/>
            <person name="Inagaki F."/>
            <person name="Takami H."/>
        </authorList>
    </citation>
    <scope>NUCLEOTIDE SEQUENCE</scope>
    <source>
        <strain evidence="7">Expedition CK06-06</strain>
    </source>
</reference>
<keyword evidence="2" id="KW-0479">Metal-binding</keyword>
<evidence type="ECO:0000256" key="1">
    <source>
        <dbReference type="ARBA" id="ARBA00022485"/>
    </source>
</evidence>